<feature type="region of interest" description="Disordered" evidence="2">
    <location>
        <begin position="116"/>
        <end position="139"/>
    </location>
</feature>
<feature type="compositionally biased region" description="Polar residues" evidence="2">
    <location>
        <begin position="619"/>
        <end position="634"/>
    </location>
</feature>
<feature type="compositionally biased region" description="Basic and acidic residues" evidence="2">
    <location>
        <begin position="446"/>
        <end position="466"/>
    </location>
</feature>
<dbReference type="STRING" id="1266660.A0A1G4J5A6"/>
<dbReference type="Proteomes" id="UP000190274">
    <property type="component" value="Chromosome D"/>
</dbReference>
<dbReference type="InterPro" id="IPR035445">
    <property type="entry name" value="GYF-like_dom_sf"/>
</dbReference>
<feature type="compositionally biased region" description="Polar residues" evidence="2">
    <location>
        <begin position="642"/>
        <end position="657"/>
    </location>
</feature>
<dbReference type="CDD" id="cd00072">
    <property type="entry name" value="GYF"/>
    <property type="match status" value="1"/>
</dbReference>
<feature type="coiled-coil region" evidence="1">
    <location>
        <begin position="563"/>
        <end position="590"/>
    </location>
</feature>
<evidence type="ECO:0000313" key="4">
    <source>
        <dbReference type="EMBL" id="SCU84751.1"/>
    </source>
</evidence>
<dbReference type="PANTHER" id="PTHR14445:SF36">
    <property type="entry name" value="FI03272P-RELATED"/>
    <property type="match status" value="1"/>
</dbReference>
<feature type="region of interest" description="Disordered" evidence="2">
    <location>
        <begin position="499"/>
        <end position="521"/>
    </location>
</feature>
<dbReference type="SUPFAM" id="SSF55277">
    <property type="entry name" value="GYF domain"/>
    <property type="match status" value="1"/>
</dbReference>
<sequence length="783" mass="86284">MNANQQILQDPLGSIVMPQFQSMSLSGTSTPLLDSGSIPLQKSGSLLNNIGIQRAHSPFVNGNGAIGDPMYVGQQPAQQTPHQASVGLRDTPSSSSATINWSQRAPGNSSLFGLSSGDSFTPIGSSNQQQSSSAPPLPPGVFSAQPQLVVVESQWKYVDFQGMIQGPFPSQSMTNWYQAGYLQASLQIMRVASTPEPFGVNDTFGSLGDLMATVGDFTDPFSKFDIIVTQTQAQTPLQHPGSTLPPVADEQSNVFESLSGVLVDSKVPFADHAITVDGSSNACHAPNVESQDYTHGQLLQLRDDDGGFYQETISQIPIDKFVESDAAVLKSLDTSSFKTRLVDQDAVQRRREFELASKQRKDQEKAQKQEALLQQHIAESAAAMELQKRRQQEAEIMAKQKQQHLEAEGIAKQRQRQLHEDNERRKQANELARNMLLEEEARLAREQQEVEDLNKREEVEKLRKESSTPSGSSQSLLSAKPAPWANKTKSAIAVPSLADVQQKEAAQRAKRKQAQEQQTRELAAKLQQQVLNEESQRPRIDSIATWASKKDLSPALDGPKAPVKTIEQIQKDQLEQKKFLEEQKKLWEEAQKSAKVSPPNLNSGGNEWTTVTKKQPALTKTGSAKHLNQSQTFLSPEKLRSMSATSSKQIGSSTSIPTLKAKAMSRTPSAYTGNASTSLRQEFLKWCKSQMKLSPEVDANGVLEVLFSLPAGPESKEIIADTIYSNSVSMDGRRFAGEFIKRRVECESKLTDSLTWSEALTMPKGDVDDWEFQVVGKKKNRKH</sequence>
<proteinExistence type="predicted"/>
<evidence type="ECO:0000259" key="3">
    <source>
        <dbReference type="PROSITE" id="PS50829"/>
    </source>
</evidence>
<dbReference type="SMART" id="SM00444">
    <property type="entry name" value="GYF"/>
    <property type="match status" value="1"/>
</dbReference>
<keyword evidence="5" id="KW-1185">Reference proteome</keyword>
<dbReference type="Gene3D" id="3.30.1490.40">
    <property type="match status" value="1"/>
</dbReference>
<accession>A0A1G4J5A6</accession>
<dbReference type="Pfam" id="PF02213">
    <property type="entry name" value="GYF"/>
    <property type="match status" value="1"/>
</dbReference>
<dbReference type="GO" id="GO:0005829">
    <property type="term" value="C:cytosol"/>
    <property type="evidence" value="ECO:0007669"/>
    <property type="project" value="TreeGrafter"/>
</dbReference>
<dbReference type="InterPro" id="IPR003169">
    <property type="entry name" value="GYF"/>
</dbReference>
<feature type="compositionally biased region" description="Polar residues" evidence="2">
    <location>
        <begin position="91"/>
        <end position="104"/>
    </location>
</feature>
<dbReference type="AlphaFoldDB" id="A0A1G4J5A6"/>
<evidence type="ECO:0000256" key="2">
    <source>
        <dbReference type="SAM" id="MobiDB-lite"/>
    </source>
</evidence>
<evidence type="ECO:0000313" key="5">
    <source>
        <dbReference type="Proteomes" id="UP000190274"/>
    </source>
</evidence>
<reference evidence="4 5" key="1">
    <citation type="submission" date="2016-03" db="EMBL/GenBank/DDBJ databases">
        <authorList>
            <person name="Devillers H."/>
        </authorList>
    </citation>
    <scope>NUCLEOTIDE SEQUENCE [LARGE SCALE GENOMIC DNA]</scope>
    <source>
        <strain evidence="4">CBS 10888</strain>
    </source>
</reference>
<evidence type="ECO:0000256" key="1">
    <source>
        <dbReference type="SAM" id="Coils"/>
    </source>
</evidence>
<protein>
    <submittedName>
        <fullName evidence="4">LADA_0D03576g1_1</fullName>
    </submittedName>
</protein>
<feature type="compositionally biased region" description="Low complexity" evidence="2">
    <location>
        <begin position="467"/>
        <end position="478"/>
    </location>
</feature>
<feature type="region of interest" description="Disordered" evidence="2">
    <location>
        <begin position="446"/>
        <end position="485"/>
    </location>
</feature>
<name>A0A1G4J5A6_9SACH</name>
<keyword evidence="1" id="KW-0175">Coiled coil</keyword>
<feature type="domain" description="GYF" evidence="3">
    <location>
        <begin position="152"/>
        <end position="208"/>
    </location>
</feature>
<dbReference type="PROSITE" id="PS50829">
    <property type="entry name" value="GYF"/>
    <property type="match status" value="1"/>
</dbReference>
<feature type="compositionally biased region" description="Low complexity" evidence="2">
    <location>
        <begin position="116"/>
        <end position="134"/>
    </location>
</feature>
<gene>
    <name evidence="4" type="ORF">LADA_0D03576G</name>
</gene>
<dbReference type="OrthoDB" id="48509at2759"/>
<dbReference type="EMBL" id="LT598454">
    <property type="protein sequence ID" value="SCU84751.1"/>
    <property type="molecule type" value="Genomic_DNA"/>
</dbReference>
<feature type="region of interest" description="Disordered" evidence="2">
    <location>
        <begin position="74"/>
        <end position="104"/>
    </location>
</feature>
<dbReference type="InterPro" id="IPR051640">
    <property type="entry name" value="GRB10-interact_GYF"/>
</dbReference>
<feature type="region of interest" description="Disordered" evidence="2">
    <location>
        <begin position="619"/>
        <end position="673"/>
    </location>
</feature>
<dbReference type="PANTHER" id="PTHR14445">
    <property type="entry name" value="GRB10 INTERACTING GYF PROTEIN"/>
    <property type="match status" value="1"/>
</dbReference>
<organism evidence="4 5">
    <name type="scientific">Lachancea dasiensis</name>
    <dbReference type="NCBI Taxonomy" id="1072105"/>
    <lineage>
        <taxon>Eukaryota</taxon>
        <taxon>Fungi</taxon>
        <taxon>Dikarya</taxon>
        <taxon>Ascomycota</taxon>
        <taxon>Saccharomycotina</taxon>
        <taxon>Saccharomycetes</taxon>
        <taxon>Saccharomycetales</taxon>
        <taxon>Saccharomycetaceae</taxon>
        <taxon>Lachancea</taxon>
    </lineage>
</organism>